<dbReference type="EMBL" id="GGEC01091645">
    <property type="protein sequence ID" value="MBX72129.1"/>
    <property type="molecule type" value="Transcribed_RNA"/>
</dbReference>
<name>A0A2P2QYR4_RHIMU</name>
<proteinExistence type="predicted"/>
<sequence>MLLKARKNVLMCWWFKVINWHKFKISLPMTWFFYFSLEMGNILSRMCFTCFKAAFIRLEMNWDK</sequence>
<protein>
    <submittedName>
        <fullName evidence="1">Uncharacterized protein</fullName>
    </submittedName>
</protein>
<organism evidence="1">
    <name type="scientific">Rhizophora mucronata</name>
    <name type="common">Asiatic mangrove</name>
    <dbReference type="NCBI Taxonomy" id="61149"/>
    <lineage>
        <taxon>Eukaryota</taxon>
        <taxon>Viridiplantae</taxon>
        <taxon>Streptophyta</taxon>
        <taxon>Embryophyta</taxon>
        <taxon>Tracheophyta</taxon>
        <taxon>Spermatophyta</taxon>
        <taxon>Magnoliopsida</taxon>
        <taxon>eudicotyledons</taxon>
        <taxon>Gunneridae</taxon>
        <taxon>Pentapetalae</taxon>
        <taxon>rosids</taxon>
        <taxon>fabids</taxon>
        <taxon>Malpighiales</taxon>
        <taxon>Rhizophoraceae</taxon>
        <taxon>Rhizophora</taxon>
    </lineage>
</organism>
<reference evidence="1" key="1">
    <citation type="submission" date="2018-02" db="EMBL/GenBank/DDBJ databases">
        <title>Rhizophora mucronata_Transcriptome.</title>
        <authorList>
            <person name="Meera S.P."/>
            <person name="Sreeshan A."/>
            <person name="Augustine A."/>
        </authorList>
    </citation>
    <scope>NUCLEOTIDE SEQUENCE</scope>
    <source>
        <tissue evidence="1">Leaf</tissue>
    </source>
</reference>
<evidence type="ECO:0000313" key="1">
    <source>
        <dbReference type="EMBL" id="MBX72129.1"/>
    </source>
</evidence>
<accession>A0A2P2QYR4</accession>
<dbReference type="AlphaFoldDB" id="A0A2P2QYR4"/>